<protein>
    <submittedName>
        <fullName evidence="4">Putative enoyl-coa hydratase/isomerase</fullName>
    </submittedName>
</protein>
<dbReference type="EMBL" id="GDAI01000211">
    <property type="protein sequence ID" value="JAI17392.1"/>
    <property type="molecule type" value="mRNA"/>
</dbReference>
<evidence type="ECO:0000256" key="3">
    <source>
        <dbReference type="ARBA" id="ARBA00023235"/>
    </source>
</evidence>
<dbReference type="InterPro" id="IPR014748">
    <property type="entry name" value="Enoyl-CoA_hydra_C"/>
</dbReference>
<dbReference type="Gene3D" id="3.90.226.10">
    <property type="entry name" value="2-enoyl-CoA Hydratase, Chain A, domain 1"/>
    <property type="match status" value="1"/>
</dbReference>
<keyword evidence="2" id="KW-0576">Peroxisome</keyword>
<reference evidence="4" key="1">
    <citation type="journal article" date="2015" name="Insect Biochem. Mol. Biol.">
        <title>An insight into the sialome of the horse fly, Tabanus bromius.</title>
        <authorList>
            <person name="Ribeiro J.M."/>
            <person name="Kazimirova M."/>
            <person name="Takac P."/>
            <person name="Andersen J.F."/>
            <person name="Francischetti I.M."/>
        </authorList>
    </citation>
    <scope>NUCLEOTIDE SEQUENCE</scope>
</reference>
<dbReference type="GO" id="GO:0005777">
    <property type="term" value="C:peroxisome"/>
    <property type="evidence" value="ECO:0007669"/>
    <property type="project" value="UniProtKB-SubCell"/>
</dbReference>
<dbReference type="PANTHER" id="PTHR43684:SF1">
    <property type="entry name" value="ENOYL-COA DELTA ISOMERASE 2"/>
    <property type="match status" value="1"/>
</dbReference>
<comment type="subcellular location">
    <subcellularLocation>
        <location evidence="1">Peroxisome</location>
    </subcellularLocation>
</comment>
<dbReference type="InterPro" id="IPR029045">
    <property type="entry name" value="ClpP/crotonase-like_dom_sf"/>
</dbReference>
<dbReference type="SUPFAM" id="SSF52096">
    <property type="entry name" value="ClpP/crotonase"/>
    <property type="match status" value="1"/>
</dbReference>
<dbReference type="GO" id="GO:0004165">
    <property type="term" value="F:delta(3)-delta(2)-enoyl-CoA isomerase activity"/>
    <property type="evidence" value="ECO:0007669"/>
    <property type="project" value="UniProtKB-ARBA"/>
</dbReference>
<evidence type="ECO:0000256" key="1">
    <source>
        <dbReference type="ARBA" id="ARBA00004275"/>
    </source>
</evidence>
<dbReference type="PANTHER" id="PTHR43684">
    <property type="match status" value="1"/>
</dbReference>
<dbReference type="Pfam" id="PF00378">
    <property type="entry name" value="ECH_1"/>
    <property type="match status" value="1"/>
</dbReference>
<dbReference type="InterPro" id="IPR001753">
    <property type="entry name" value="Enoyl-CoA_hydra/iso"/>
</dbReference>
<evidence type="ECO:0000313" key="4">
    <source>
        <dbReference type="EMBL" id="JAI17392.1"/>
    </source>
</evidence>
<dbReference type="Gene3D" id="1.10.12.10">
    <property type="entry name" value="Lyase 2-enoyl-coa Hydratase, Chain A, domain 2"/>
    <property type="match status" value="1"/>
</dbReference>
<accession>A0A0K8TSQ2</accession>
<proteinExistence type="evidence at transcript level"/>
<sequence length="256" mass="28791">YKYIIVENRDKLRIIKFNNLRKKNALNRTAYEEITQALNAAATDESVAVVAVTGVGEFFTSGNDLSSMDTGEDFDSELQKAKMTITLVIKAFYEFPKLLIAVVNGPCIGIGVTTAALCDVIYCTDNAYFYTPFTKLGLCPEGCSSYLFPVIMGRSKASEMLLLNHKMTAQEALRFNFVSSIYKRSELDTKVWPKIQSFTELPGESLQASKRLVHKSISANLEKALNLEATELHQRWYSEEFSNAIVQFMSRKKSKL</sequence>
<dbReference type="AlphaFoldDB" id="A0A0K8TSQ2"/>
<evidence type="ECO:0000256" key="2">
    <source>
        <dbReference type="ARBA" id="ARBA00023140"/>
    </source>
</evidence>
<dbReference type="InterPro" id="IPR051053">
    <property type="entry name" value="ECH/Chromodomain_protein"/>
</dbReference>
<keyword evidence="3 4" id="KW-0413">Isomerase</keyword>
<dbReference type="CDD" id="cd06558">
    <property type="entry name" value="crotonase-like"/>
    <property type="match status" value="1"/>
</dbReference>
<name>A0A0K8TSQ2_TABBR</name>
<organism evidence="4">
    <name type="scientific">Tabanus bromius</name>
    <name type="common">Band-eyed brown horse fly</name>
    <dbReference type="NCBI Taxonomy" id="304241"/>
    <lineage>
        <taxon>Eukaryota</taxon>
        <taxon>Metazoa</taxon>
        <taxon>Ecdysozoa</taxon>
        <taxon>Arthropoda</taxon>
        <taxon>Hexapoda</taxon>
        <taxon>Insecta</taxon>
        <taxon>Pterygota</taxon>
        <taxon>Neoptera</taxon>
        <taxon>Endopterygota</taxon>
        <taxon>Diptera</taxon>
        <taxon>Brachycera</taxon>
        <taxon>Tabanomorpha</taxon>
        <taxon>Tabanoidea</taxon>
        <taxon>Tabanidae</taxon>
        <taxon>Tabanus</taxon>
    </lineage>
</organism>
<feature type="non-terminal residue" evidence="4">
    <location>
        <position position="1"/>
    </location>
</feature>